<feature type="region of interest" description="Disordered" evidence="1">
    <location>
        <begin position="133"/>
        <end position="194"/>
    </location>
</feature>
<dbReference type="Proteomes" id="UP000483820">
    <property type="component" value="Chromosome IV"/>
</dbReference>
<reference evidence="3 4" key="1">
    <citation type="submission" date="2019-12" db="EMBL/GenBank/DDBJ databases">
        <title>Chromosome-level assembly of the Caenorhabditis remanei genome.</title>
        <authorList>
            <person name="Teterina A.A."/>
            <person name="Willis J.H."/>
            <person name="Phillips P.C."/>
        </authorList>
    </citation>
    <scope>NUCLEOTIDE SEQUENCE [LARGE SCALE GENOMIC DNA]</scope>
    <source>
        <strain evidence="3 4">PX506</strain>
        <tissue evidence="3">Whole organism</tissue>
    </source>
</reference>
<keyword evidence="2" id="KW-1133">Transmembrane helix</keyword>
<feature type="compositionally biased region" description="Basic and acidic residues" evidence="1">
    <location>
        <begin position="223"/>
        <end position="235"/>
    </location>
</feature>
<proteinExistence type="predicted"/>
<dbReference type="CTD" id="9815378"/>
<feature type="region of interest" description="Disordered" evidence="1">
    <location>
        <begin position="217"/>
        <end position="249"/>
    </location>
</feature>
<sequence length="268" mass="30618">MIDRRNKRSLQIFLLLITFLICSGAFFYFYSNPEDEVPDYFPPEVKQSHKTEREIALEKVRQLQQNGFANVASETFYDDQSKNVVPGDVDNSGFENAVALFQKLNSSIVQESPVNEHGEKMTADSFYDEKLKQKQEEDGVGDHNPANQKISQNVDLVSTNNQQSEQKPETGPVENNKQEEIGTSEKEIPATIAKNETISSDDIIGKSEAVQSWIETKQNPRKTLSEVESPLRVDEAAEMSQRRNPKFEAFDPEIERLQNRVHQFKFVQ</sequence>
<dbReference type="EMBL" id="WUAV01000004">
    <property type="protein sequence ID" value="KAF1757807.1"/>
    <property type="molecule type" value="Genomic_DNA"/>
</dbReference>
<dbReference type="GeneID" id="9815378"/>
<accession>A0A6A5GRJ3</accession>
<dbReference type="AlphaFoldDB" id="A0A6A5GRJ3"/>
<gene>
    <name evidence="3" type="ORF">GCK72_014264</name>
</gene>
<keyword evidence="2" id="KW-0472">Membrane</keyword>
<comment type="caution">
    <text evidence="3">The sequence shown here is derived from an EMBL/GenBank/DDBJ whole genome shotgun (WGS) entry which is preliminary data.</text>
</comment>
<keyword evidence="2" id="KW-0812">Transmembrane</keyword>
<feature type="compositionally biased region" description="Basic and acidic residues" evidence="1">
    <location>
        <begin position="176"/>
        <end position="188"/>
    </location>
</feature>
<evidence type="ECO:0000256" key="2">
    <source>
        <dbReference type="SAM" id="Phobius"/>
    </source>
</evidence>
<evidence type="ECO:0000256" key="1">
    <source>
        <dbReference type="SAM" id="MobiDB-lite"/>
    </source>
</evidence>
<feature type="compositionally biased region" description="Polar residues" evidence="1">
    <location>
        <begin position="145"/>
        <end position="165"/>
    </location>
</feature>
<protein>
    <submittedName>
        <fullName evidence="3">Uncharacterized protein</fullName>
    </submittedName>
</protein>
<feature type="transmembrane region" description="Helical" evidence="2">
    <location>
        <begin position="12"/>
        <end position="30"/>
    </location>
</feature>
<organism evidence="3 4">
    <name type="scientific">Caenorhabditis remanei</name>
    <name type="common">Caenorhabditis vulgaris</name>
    <dbReference type="NCBI Taxonomy" id="31234"/>
    <lineage>
        <taxon>Eukaryota</taxon>
        <taxon>Metazoa</taxon>
        <taxon>Ecdysozoa</taxon>
        <taxon>Nematoda</taxon>
        <taxon>Chromadorea</taxon>
        <taxon>Rhabditida</taxon>
        <taxon>Rhabditina</taxon>
        <taxon>Rhabditomorpha</taxon>
        <taxon>Rhabditoidea</taxon>
        <taxon>Rhabditidae</taxon>
        <taxon>Peloderinae</taxon>
        <taxon>Caenorhabditis</taxon>
    </lineage>
</organism>
<name>A0A6A5GRJ3_CAERE</name>
<dbReference type="RefSeq" id="XP_053584985.1">
    <property type="nucleotide sequence ID" value="XM_053730213.1"/>
</dbReference>
<evidence type="ECO:0000313" key="4">
    <source>
        <dbReference type="Proteomes" id="UP000483820"/>
    </source>
</evidence>
<dbReference type="KEGG" id="crq:GCK72_014264"/>
<evidence type="ECO:0000313" key="3">
    <source>
        <dbReference type="EMBL" id="KAF1757807.1"/>
    </source>
</evidence>